<proteinExistence type="predicted"/>
<evidence type="ECO:0000313" key="1">
    <source>
        <dbReference type="EMBL" id="AAP05446.1"/>
    </source>
</evidence>
<reference evidence="1 2" key="1">
    <citation type="journal article" date="2003" name="Nucleic Acids Res.">
        <title>Genome sequence of Chlamydophila caviae (Chlamydia psittaci GPIC): examining the role of niche-specific genes in the evolution of the Chlamydiaceae.</title>
        <authorList>
            <person name="Read T.D."/>
            <person name="Myers G.S.A."/>
            <person name="Brunham R.C."/>
            <person name="Nelson W.C."/>
            <person name="Paulsen I.T."/>
            <person name="Heidelberg J.F."/>
            <person name="Holtzapple E.K."/>
            <person name="Khouri H.M."/>
            <person name="Federova N.B."/>
            <person name="Carty H.A."/>
            <person name="Umayam L.A."/>
            <person name="Haft D.H."/>
            <person name="Peterson J.D."/>
            <person name="Beanan M.J."/>
            <person name="White O."/>
            <person name="Salzberg S.L."/>
            <person name="Hsia R.-C."/>
            <person name="McClarty G."/>
            <person name="Rank R.G."/>
            <person name="Bavoil P.M."/>
            <person name="Fraser C.M."/>
        </authorList>
    </citation>
    <scope>NUCLEOTIDE SEQUENCE [LARGE SCALE GENOMIC DNA]</scope>
    <source>
        <strain evidence="2">ATCC VR-813 / DSM 19441 / 03DC25 / GPIC</strain>
    </source>
</reference>
<name>Q822H8_CHLCV</name>
<dbReference type="KEGG" id="cca:CCA_00704"/>
<evidence type="ECO:0000313" key="2">
    <source>
        <dbReference type="Proteomes" id="UP000002193"/>
    </source>
</evidence>
<sequence>MIFPCSKRKILLFYFSFFLDPFSGCLLRRDGLKPIFIKEGIVFFNKDVMLINEVPIVLR</sequence>
<dbReference type="STRING" id="227941.CCA_00704"/>
<organism evidence="1 2">
    <name type="scientific">Chlamydia caviae (strain ATCC VR-813 / DSM 19441 / 03DC25 / GPIC)</name>
    <name type="common">Chlamydophila caviae</name>
    <dbReference type="NCBI Taxonomy" id="227941"/>
    <lineage>
        <taxon>Bacteria</taxon>
        <taxon>Pseudomonadati</taxon>
        <taxon>Chlamydiota</taxon>
        <taxon>Chlamydiia</taxon>
        <taxon>Chlamydiales</taxon>
        <taxon>Chlamydiaceae</taxon>
        <taxon>Chlamydia/Chlamydophila group</taxon>
        <taxon>Chlamydia</taxon>
    </lineage>
</organism>
<dbReference type="Proteomes" id="UP000002193">
    <property type="component" value="Chromosome"/>
</dbReference>
<dbReference type="HOGENOM" id="CLU_2951863_0_0_0"/>
<accession>Q822H8</accession>
<dbReference type="EMBL" id="AE015925">
    <property type="protein sequence ID" value="AAP05446.1"/>
    <property type="molecule type" value="Genomic_DNA"/>
</dbReference>
<dbReference type="AlphaFoldDB" id="Q822H8"/>
<gene>
    <name evidence="1" type="ordered locus">CCA_00704</name>
</gene>
<keyword evidence="2" id="KW-1185">Reference proteome</keyword>
<protein>
    <submittedName>
        <fullName evidence="1">Uncharacterized protein</fullName>
    </submittedName>
</protein>